<feature type="region of interest" description="Disordered" evidence="1">
    <location>
        <begin position="172"/>
        <end position="192"/>
    </location>
</feature>
<dbReference type="Pfam" id="PF18946">
    <property type="entry name" value="Apex"/>
    <property type="match status" value="1"/>
</dbReference>
<dbReference type="PIRSF" id="PIRSF012337">
    <property type="entry name" value="gp45"/>
    <property type="match status" value="1"/>
</dbReference>
<evidence type="ECO:0000259" key="2">
    <source>
        <dbReference type="Pfam" id="PF06890"/>
    </source>
</evidence>
<evidence type="ECO:0000313" key="4">
    <source>
        <dbReference type="Proteomes" id="UP000809431"/>
    </source>
</evidence>
<dbReference type="InterPro" id="IPR044033">
    <property type="entry name" value="GpV-like_apex"/>
</dbReference>
<accession>A0ABS2BIS2</accession>
<comment type="caution">
    <text evidence="3">The sequence shown here is derived from an EMBL/GenBank/DDBJ whole genome shotgun (WGS) entry which is preliminary data.</text>
</comment>
<sequence length="192" mass="20329">MIERLARRVRLMVARAVVNLVNDAGGLQLLQVSALADETRDDVERAQNYGLTSVPLPGATVVMVAVAGSRDHLVATAVDDPRYRPTGLKAGEVCVYTNEGDRIHLQNGRLVEISTKTLRINADTLIELNTDKLQINAPLTNSSGQLKTAGDITDTAGSNGRTVAGMRAQYNSHTHGGVQTGPGSSGTPNKGM</sequence>
<dbReference type="RefSeq" id="WP_203536651.1">
    <property type="nucleotide sequence ID" value="NZ_JAESND010000001.1"/>
</dbReference>
<dbReference type="NCBIfam" id="TIGR01644">
    <property type="entry name" value="phage_P2_V"/>
    <property type="match status" value="1"/>
</dbReference>
<dbReference type="InterPro" id="IPR014462">
    <property type="entry name" value="Phage_Mu_Gp45"/>
</dbReference>
<feature type="domain" description="Bacteriophage Mu Gp45 N-terminal" evidence="2">
    <location>
        <begin position="15"/>
        <end position="82"/>
    </location>
</feature>
<dbReference type="EMBL" id="JAESND010000001">
    <property type="protein sequence ID" value="MBM3114998.1"/>
    <property type="molecule type" value="Genomic_DNA"/>
</dbReference>
<name>A0ABS2BIS2_9NEIS</name>
<evidence type="ECO:0000313" key="3">
    <source>
        <dbReference type="EMBL" id="MBM3114998.1"/>
    </source>
</evidence>
<dbReference type="InterPro" id="IPR013046">
    <property type="entry name" value="GpV/Gp45"/>
</dbReference>
<organism evidence="3 4">
    <name type="scientific">Jeongeupia naejangsanensis</name>
    <dbReference type="NCBI Taxonomy" id="613195"/>
    <lineage>
        <taxon>Bacteria</taxon>
        <taxon>Pseudomonadati</taxon>
        <taxon>Pseudomonadota</taxon>
        <taxon>Betaproteobacteria</taxon>
        <taxon>Neisseriales</taxon>
        <taxon>Chitinibacteraceae</taxon>
        <taxon>Jeongeupia</taxon>
    </lineage>
</organism>
<dbReference type="Pfam" id="PF06890">
    <property type="entry name" value="Phage_Mu_Gp45"/>
    <property type="match status" value="1"/>
</dbReference>
<reference evidence="3 4" key="1">
    <citation type="submission" date="2021-01" db="EMBL/GenBank/DDBJ databases">
        <title>Draft Genome Sequence and Polyhydroxyalkanoate Biosynthetic Potential of Jeongeupia naejangsanensis Type Strain DSM 24253.</title>
        <authorList>
            <person name="Turrini P."/>
            <person name="Artuso I."/>
            <person name="Lugli G.A."/>
            <person name="Frangipani E."/>
            <person name="Ventura M."/>
            <person name="Visca P."/>
        </authorList>
    </citation>
    <scope>NUCLEOTIDE SEQUENCE [LARGE SCALE GENOMIC DNA]</scope>
    <source>
        <strain evidence="3 4">DSM 24253</strain>
    </source>
</reference>
<protein>
    <submittedName>
        <fullName evidence="3">Phage baseplate assembly protein</fullName>
    </submittedName>
</protein>
<gene>
    <name evidence="3" type="ORF">JMJ54_04075</name>
</gene>
<keyword evidence="4" id="KW-1185">Reference proteome</keyword>
<dbReference type="InterPro" id="IPR053861">
    <property type="entry name" value="Phage_Mu_Gp45_N"/>
</dbReference>
<evidence type="ECO:0000256" key="1">
    <source>
        <dbReference type="SAM" id="MobiDB-lite"/>
    </source>
</evidence>
<dbReference type="Proteomes" id="UP000809431">
    <property type="component" value="Unassembled WGS sequence"/>
</dbReference>
<proteinExistence type="predicted"/>